<gene>
    <name evidence="3" type="ORF">SAMN04488522_106340</name>
</gene>
<keyword evidence="3" id="KW-0456">Lyase</keyword>
<dbReference type="RefSeq" id="WP_073236563.1">
    <property type="nucleotide sequence ID" value="NZ_FQUQ01000006.1"/>
</dbReference>
<feature type="chain" id="PRO_5012183572" evidence="1">
    <location>
        <begin position="32"/>
        <end position="257"/>
    </location>
</feature>
<evidence type="ECO:0000313" key="3">
    <source>
        <dbReference type="EMBL" id="SHG64304.1"/>
    </source>
</evidence>
<keyword evidence="1" id="KW-0732">Signal</keyword>
<dbReference type="GO" id="GO:0004553">
    <property type="term" value="F:hydrolase activity, hydrolyzing O-glycosyl compounds"/>
    <property type="evidence" value="ECO:0007669"/>
    <property type="project" value="UniProtKB-ARBA"/>
</dbReference>
<dbReference type="EMBL" id="FQUQ01000006">
    <property type="protein sequence ID" value="SHG64304.1"/>
    <property type="molecule type" value="Genomic_DNA"/>
</dbReference>
<dbReference type="InterPro" id="IPR014895">
    <property type="entry name" value="Alginate_lyase_2"/>
</dbReference>
<evidence type="ECO:0000313" key="4">
    <source>
        <dbReference type="Proteomes" id="UP000184287"/>
    </source>
</evidence>
<proteinExistence type="predicted"/>
<protein>
    <submittedName>
        <fullName evidence="3">Alginate lyase</fullName>
    </submittedName>
</protein>
<dbReference type="OrthoDB" id="273319at2"/>
<dbReference type="GO" id="GO:0005975">
    <property type="term" value="P:carbohydrate metabolic process"/>
    <property type="evidence" value="ECO:0007669"/>
    <property type="project" value="UniProtKB-ARBA"/>
</dbReference>
<dbReference type="Proteomes" id="UP000184287">
    <property type="component" value="Unassembled WGS sequence"/>
</dbReference>
<dbReference type="Gene3D" id="2.60.120.200">
    <property type="match status" value="1"/>
</dbReference>
<dbReference type="InterPro" id="IPR013320">
    <property type="entry name" value="ConA-like_dom_sf"/>
</dbReference>
<evidence type="ECO:0000259" key="2">
    <source>
        <dbReference type="Pfam" id="PF08787"/>
    </source>
</evidence>
<feature type="domain" description="Alginate lyase 2" evidence="2">
    <location>
        <begin position="39"/>
        <end position="255"/>
    </location>
</feature>
<sequence length="257" mass="29344">MILNNTTCRFFRTGISFALMLLWNASKPVSAQQLPSGILDLKNWKLNLPEGIKTPGRSDEYRQPELNAYQHPQWFHANTKGDAVVFRANTGGTTTSGSGYPRSELREMTADGKKNASWSSSEGTHTLFIDQRITHLPDKKPHMVIGQIHDDQDDIIVFRLEKNKLFIRMDDENGPVLDENYQLGTRFTVSFIVRKDQTDCYYNGLLKFSYPKVFRNAYFKTGAYVQSSCQGKRQVKGESCDAYGEVEIYRVTVKHEP</sequence>
<accession>A0A1M5LGP0</accession>
<evidence type="ECO:0000256" key="1">
    <source>
        <dbReference type="SAM" id="SignalP"/>
    </source>
</evidence>
<dbReference type="SUPFAM" id="SSF49899">
    <property type="entry name" value="Concanavalin A-like lectins/glucanases"/>
    <property type="match status" value="1"/>
</dbReference>
<reference evidence="4" key="1">
    <citation type="submission" date="2016-11" db="EMBL/GenBank/DDBJ databases">
        <authorList>
            <person name="Varghese N."/>
            <person name="Submissions S."/>
        </authorList>
    </citation>
    <scope>NUCLEOTIDE SEQUENCE [LARGE SCALE GENOMIC DNA]</scope>
    <source>
        <strain evidence="4">DSM 16990</strain>
    </source>
</reference>
<dbReference type="GO" id="GO:0016829">
    <property type="term" value="F:lyase activity"/>
    <property type="evidence" value="ECO:0007669"/>
    <property type="project" value="UniProtKB-KW"/>
</dbReference>
<feature type="signal peptide" evidence="1">
    <location>
        <begin position="1"/>
        <end position="31"/>
    </location>
</feature>
<name>A0A1M5LGP0_9SPHI</name>
<keyword evidence="4" id="KW-1185">Reference proteome</keyword>
<dbReference type="STRING" id="288992.SAMN04488522_106340"/>
<dbReference type="Pfam" id="PF08787">
    <property type="entry name" value="Alginate_lyase2"/>
    <property type="match status" value="1"/>
</dbReference>
<organism evidence="3 4">
    <name type="scientific">Pedobacter caeni</name>
    <dbReference type="NCBI Taxonomy" id="288992"/>
    <lineage>
        <taxon>Bacteria</taxon>
        <taxon>Pseudomonadati</taxon>
        <taxon>Bacteroidota</taxon>
        <taxon>Sphingobacteriia</taxon>
        <taxon>Sphingobacteriales</taxon>
        <taxon>Sphingobacteriaceae</taxon>
        <taxon>Pedobacter</taxon>
    </lineage>
</organism>
<dbReference type="AlphaFoldDB" id="A0A1M5LGP0"/>